<dbReference type="OrthoDB" id="9780660at2"/>
<dbReference type="InterPro" id="IPR043168">
    <property type="entry name" value="DegV_C"/>
</dbReference>
<dbReference type="PANTHER" id="PTHR33434">
    <property type="entry name" value="DEGV DOMAIN-CONTAINING PROTEIN DR_1986-RELATED"/>
    <property type="match status" value="1"/>
</dbReference>
<evidence type="ECO:0000313" key="3">
    <source>
        <dbReference type="EMBL" id="RBP59691.1"/>
    </source>
</evidence>
<dbReference type="PROSITE" id="PS51482">
    <property type="entry name" value="DEGV"/>
    <property type="match status" value="1"/>
</dbReference>
<dbReference type="Proteomes" id="UP000253490">
    <property type="component" value="Unassembled WGS sequence"/>
</dbReference>
<keyword evidence="2" id="KW-0446">Lipid-binding</keyword>
<dbReference type="Gene3D" id="3.30.1180.10">
    <property type="match status" value="1"/>
</dbReference>
<comment type="caution">
    <text evidence="3">The sequence shown here is derived from an EMBL/GenBank/DDBJ whole genome shotgun (WGS) entry which is preliminary data.</text>
</comment>
<dbReference type="AlphaFoldDB" id="A0A366HZD4"/>
<reference evidence="3 4" key="1">
    <citation type="submission" date="2018-06" db="EMBL/GenBank/DDBJ databases">
        <title>Genomic Encyclopedia of Type Strains, Phase IV (KMG-IV): sequencing the most valuable type-strain genomes for metagenomic binning, comparative biology and taxonomic classification.</title>
        <authorList>
            <person name="Goeker M."/>
        </authorList>
    </citation>
    <scope>NUCLEOTIDE SEQUENCE [LARGE SCALE GENOMIC DNA]</scope>
    <source>
        <strain evidence="3 4">DSM 22112</strain>
    </source>
</reference>
<dbReference type="InterPro" id="IPR003797">
    <property type="entry name" value="DegV"/>
</dbReference>
<dbReference type="Gene3D" id="2.20.28.50">
    <property type="entry name" value="degv family protein"/>
    <property type="match status" value="1"/>
</dbReference>
<organism evidence="3 4">
    <name type="scientific">Alkalibaculum bacchi</name>
    <dbReference type="NCBI Taxonomy" id="645887"/>
    <lineage>
        <taxon>Bacteria</taxon>
        <taxon>Bacillati</taxon>
        <taxon>Bacillota</taxon>
        <taxon>Clostridia</taxon>
        <taxon>Eubacteriales</taxon>
        <taxon>Eubacteriaceae</taxon>
        <taxon>Alkalibaculum</taxon>
    </lineage>
</organism>
<dbReference type="SUPFAM" id="SSF82549">
    <property type="entry name" value="DAK1/DegV-like"/>
    <property type="match status" value="1"/>
</dbReference>
<protein>
    <submittedName>
        <fullName evidence="3">DegV family protein with EDD domain</fullName>
    </submittedName>
</protein>
<comment type="function">
    <text evidence="1">May bind long-chain fatty acids, such as palmitate, and may play a role in lipid transport or fatty acid metabolism.</text>
</comment>
<proteinExistence type="predicted"/>
<dbReference type="Gene3D" id="3.40.50.10440">
    <property type="entry name" value="Dihydroxyacetone kinase, domain 1"/>
    <property type="match status" value="1"/>
</dbReference>
<dbReference type="PANTHER" id="PTHR33434:SF3">
    <property type="entry name" value="DEGV DOMAIN-CONTAINING PROTEIN YITS"/>
    <property type="match status" value="1"/>
</dbReference>
<dbReference type="GO" id="GO:0008289">
    <property type="term" value="F:lipid binding"/>
    <property type="evidence" value="ECO:0007669"/>
    <property type="project" value="UniProtKB-KW"/>
</dbReference>
<evidence type="ECO:0000313" key="4">
    <source>
        <dbReference type="Proteomes" id="UP000253490"/>
    </source>
</evidence>
<gene>
    <name evidence="3" type="ORF">DES36_11842</name>
</gene>
<keyword evidence="4" id="KW-1185">Reference proteome</keyword>
<evidence type="ECO:0000256" key="1">
    <source>
        <dbReference type="ARBA" id="ARBA00003238"/>
    </source>
</evidence>
<dbReference type="NCBIfam" id="TIGR00762">
    <property type="entry name" value="DegV"/>
    <property type="match status" value="1"/>
</dbReference>
<name>A0A366HZD4_9FIRM</name>
<evidence type="ECO:0000256" key="2">
    <source>
        <dbReference type="ARBA" id="ARBA00023121"/>
    </source>
</evidence>
<accession>A0A366HZD4</accession>
<sequence>MGDFILSSSSTADLPKEHFEKRDIHYICYHYFLNDEEYVDDLGQSMPLVKFYEAMRQGASTKTTQINVDEFVKYFTPFLEQGLDILHVELSSGLSGVISSANIAKNTLLEKFPDRKLYIVDSLAASGGLGLLMETLADLRDEGKDLDELYSWIEEYKLNMHHWFFVSDLTYLVRGGRVSKVSGWVGNMLNIHPLLNIDMEGRLIPRFKVRGKKKVINQTLNQMTEHAENGLDYSKKCFISHADALEDAQKLAQLIEEKFSKLNGKVQLSNIGTTIGSHTGPGTVNLFFWGDKRTD</sequence>
<dbReference type="RefSeq" id="WP_113921474.1">
    <property type="nucleotide sequence ID" value="NZ_QNRX01000018.1"/>
</dbReference>
<dbReference type="Pfam" id="PF02645">
    <property type="entry name" value="DegV"/>
    <property type="match status" value="1"/>
</dbReference>
<dbReference type="EMBL" id="QNRX01000018">
    <property type="protein sequence ID" value="RBP59691.1"/>
    <property type="molecule type" value="Genomic_DNA"/>
</dbReference>
<dbReference type="InterPro" id="IPR050270">
    <property type="entry name" value="DegV_domain_contain"/>
</dbReference>